<dbReference type="OMA" id="DERHYAV"/>
<dbReference type="InterPro" id="IPR004568">
    <property type="entry name" value="Ppantetheine-prot_Trfase_dom"/>
</dbReference>
<reference evidence="11" key="1">
    <citation type="journal article" date="2015" name="MBio">
        <title>Genome-Resolved Metagenomic Analysis Reveals Roles for Candidate Phyla and Other Microbial Community Members in Biogeochemical Transformations in Oil Reservoirs.</title>
        <authorList>
            <person name="Hu P."/>
            <person name="Tom L."/>
            <person name="Singh A."/>
            <person name="Thomas B.C."/>
            <person name="Baker B.J."/>
            <person name="Piceno Y.M."/>
            <person name="Andersen G.L."/>
            <person name="Banfield J.F."/>
        </authorList>
    </citation>
    <scope>NUCLEOTIDE SEQUENCE [LARGE SCALE GENOMIC DNA]</scope>
</reference>
<dbReference type="NCBIfam" id="TIGR00516">
    <property type="entry name" value="acpS"/>
    <property type="match status" value="1"/>
</dbReference>
<keyword evidence="3 8" id="KW-0479">Metal-binding</keyword>
<keyword evidence="2 8" id="KW-0808">Transferase</keyword>
<dbReference type="Pfam" id="PF01648">
    <property type="entry name" value="ACPS"/>
    <property type="match status" value="1"/>
</dbReference>
<evidence type="ECO:0000256" key="2">
    <source>
        <dbReference type="ARBA" id="ARBA00022679"/>
    </source>
</evidence>
<comment type="caution">
    <text evidence="10">The sequence shown here is derived from an EMBL/GenBank/DDBJ whole genome shotgun (WGS) entry which is preliminary data.</text>
</comment>
<evidence type="ECO:0000313" key="10">
    <source>
        <dbReference type="EMBL" id="KUK36207.1"/>
    </source>
</evidence>
<feature type="binding site" evidence="8">
    <location>
        <position position="56"/>
    </location>
    <ligand>
        <name>Mg(2+)</name>
        <dbReference type="ChEBI" id="CHEBI:18420"/>
    </ligand>
</feature>
<protein>
    <recommendedName>
        <fullName evidence="8">Holo-[acyl-carrier-protein] synthase</fullName>
        <shortName evidence="8">Holo-ACP synthase</shortName>
        <ecNumber evidence="8">2.7.8.7</ecNumber>
    </recommendedName>
    <alternativeName>
        <fullName evidence="8">4'-phosphopantetheinyl transferase AcpS</fullName>
    </alternativeName>
</protein>
<evidence type="ECO:0000313" key="11">
    <source>
        <dbReference type="Proteomes" id="UP000053326"/>
    </source>
</evidence>
<evidence type="ECO:0000256" key="7">
    <source>
        <dbReference type="ARBA" id="ARBA00023160"/>
    </source>
</evidence>
<evidence type="ECO:0000256" key="3">
    <source>
        <dbReference type="ARBA" id="ARBA00022723"/>
    </source>
</evidence>
<keyword evidence="7 8" id="KW-0275">Fatty acid biosynthesis</keyword>
<gene>
    <name evidence="8" type="primary">acpS</name>
    <name evidence="10" type="ORF">XD66_1087</name>
</gene>
<dbReference type="Proteomes" id="UP000053326">
    <property type="component" value="Unassembled WGS sequence"/>
</dbReference>
<dbReference type="GO" id="GO:0000287">
    <property type="term" value="F:magnesium ion binding"/>
    <property type="evidence" value="ECO:0007669"/>
    <property type="project" value="UniProtKB-UniRule"/>
</dbReference>
<organism evidence="10 11">
    <name type="scientific">Thermacetogenium phaeum</name>
    <dbReference type="NCBI Taxonomy" id="85874"/>
    <lineage>
        <taxon>Bacteria</taxon>
        <taxon>Bacillati</taxon>
        <taxon>Bacillota</taxon>
        <taxon>Clostridia</taxon>
        <taxon>Thermoanaerobacterales</taxon>
        <taxon>Thermoanaerobacteraceae</taxon>
        <taxon>Thermacetogenium</taxon>
    </lineage>
</organism>
<comment type="function">
    <text evidence="8">Transfers the 4'-phosphopantetheine moiety from coenzyme A to a Ser of acyl-carrier-protein.</text>
</comment>
<dbReference type="GO" id="GO:0005737">
    <property type="term" value="C:cytoplasm"/>
    <property type="evidence" value="ECO:0007669"/>
    <property type="project" value="UniProtKB-SubCell"/>
</dbReference>
<dbReference type="AlphaFoldDB" id="A0A101FFS1"/>
<evidence type="ECO:0000256" key="5">
    <source>
        <dbReference type="ARBA" id="ARBA00022842"/>
    </source>
</evidence>
<dbReference type="SUPFAM" id="SSF56214">
    <property type="entry name" value="4'-phosphopantetheinyl transferase"/>
    <property type="match status" value="1"/>
</dbReference>
<evidence type="ECO:0000256" key="8">
    <source>
        <dbReference type="HAMAP-Rule" id="MF_00101"/>
    </source>
</evidence>
<accession>A0A101FFS1</accession>
<feature type="domain" description="4'-phosphopantetheinyl transferase" evidence="9">
    <location>
        <begin position="4"/>
        <end position="118"/>
    </location>
</feature>
<dbReference type="InterPro" id="IPR008278">
    <property type="entry name" value="4-PPantetheinyl_Trfase_dom"/>
</dbReference>
<keyword evidence="4 8" id="KW-0276">Fatty acid metabolism</keyword>
<keyword evidence="1 8" id="KW-0444">Lipid biosynthesis</keyword>
<dbReference type="HAMAP" id="MF_00101">
    <property type="entry name" value="AcpS"/>
    <property type="match status" value="1"/>
</dbReference>
<sequence length="143" mass="15518">MILGIGIDVIEIARVENALARWRRLRERLYTAAELEYCAGRGRPGASLAARFAAKEAARKALSPVMPGVVPWREIEVVMDRGRPQIALRGRAARLARGCGVESLPVSLTHSREYACAVVLVLGKKNGNTVREGGGSDETRPGR</sequence>
<evidence type="ECO:0000259" key="9">
    <source>
        <dbReference type="Pfam" id="PF01648"/>
    </source>
</evidence>
<keyword evidence="5 8" id="KW-0460">Magnesium</keyword>
<comment type="similarity">
    <text evidence="8">Belongs to the P-Pant transferase superfamily. AcpS family.</text>
</comment>
<dbReference type="EC" id="2.7.8.7" evidence="8"/>
<dbReference type="GO" id="GO:0008897">
    <property type="term" value="F:holo-[acyl-carrier-protein] synthase activity"/>
    <property type="evidence" value="ECO:0007669"/>
    <property type="project" value="UniProtKB-UniRule"/>
</dbReference>
<dbReference type="Gene3D" id="3.90.470.20">
    <property type="entry name" value="4'-phosphopantetheinyl transferase domain"/>
    <property type="match status" value="1"/>
</dbReference>
<evidence type="ECO:0000256" key="4">
    <source>
        <dbReference type="ARBA" id="ARBA00022832"/>
    </source>
</evidence>
<dbReference type="EMBL" id="LGFO01000141">
    <property type="protein sequence ID" value="KUK36207.1"/>
    <property type="molecule type" value="Genomic_DNA"/>
</dbReference>
<dbReference type="InterPro" id="IPR037143">
    <property type="entry name" value="4-PPantetheinyl_Trfase_dom_sf"/>
</dbReference>
<feature type="binding site" evidence="8">
    <location>
        <position position="8"/>
    </location>
    <ligand>
        <name>Mg(2+)</name>
        <dbReference type="ChEBI" id="CHEBI:18420"/>
    </ligand>
</feature>
<evidence type="ECO:0000256" key="1">
    <source>
        <dbReference type="ARBA" id="ARBA00022516"/>
    </source>
</evidence>
<keyword evidence="6 8" id="KW-0443">Lipid metabolism</keyword>
<dbReference type="NCBIfam" id="TIGR00556">
    <property type="entry name" value="pantethn_trn"/>
    <property type="match status" value="1"/>
</dbReference>
<comment type="catalytic activity">
    <reaction evidence="8">
        <text>apo-[ACP] + CoA = holo-[ACP] + adenosine 3',5'-bisphosphate + H(+)</text>
        <dbReference type="Rhea" id="RHEA:12068"/>
        <dbReference type="Rhea" id="RHEA-COMP:9685"/>
        <dbReference type="Rhea" id="RHEA-COMP:9690"/>
        <dbReference type="ChEBI" id="CHEBI:15378"/>
        <dbReference type="ChEBI" id="CHEBI:29999"/>
        <dbReference type="ChEBI" id="CHEBI:57287"/>
        <dbReference type="ChEBI" id="CHEBI:58343"/>
        <dbReference type="ChEBI" id="CHEBI:64479"/>
        <dbReference type="EC" id="2.7.8.7"/>
    </reaction>
</comment>
<name>A0A101FFS1_9THEO</name>
<keyword evidence="8" id="KW-0963">Cytoplasm</keyword>
<comment type="cofactor">
    <cofactor evidence="8">
        <name>Mg(2+)</name>
        <dbReference type="ChEBI" id="CHEBI:18420"/>
    </cofactor>
</comment>
<dbReference type="PATRIC" id="fig|85874.4.peg.502"/>
<comment type="subcellular location">
    <subcellularLocation>
        <location evidence="8">Cytoplasm</location>
    </subcellularLocation>
</comment>
<dbReference type="InterPro" id="IPR002582">
    <property type="entry name" value="ACPS"/>
</dbReference>
<dbReference type="GO" id="GO:0006633">
    <property type="term" value="P:fatty acid biosynthetic process"/>
    <property type="evidence" value="ECO:0007669"/>
    <property type="project" value="UniProtKB-UniRule"/>
</dbReference>
<proteinExistence type="inferred from homology"/>
<evidence type="ECO:0000256" key="6">
    <source>
        <dbReference type="ARBA" id="ARBA00023098"/>
    </source>
</evidence>